<dbReference type="SUPFAM" id="SSF56954">
    <property type="entry name" value="Outer membrane efflux proteins (OEP)"/>
    <property type="match status" value="1"/>
</dbReference>
<proteinExistence type="predicted"/>
<gene>
    <name evidence="1" type="ORF">Q31a_60470</name>
</gene>
<evidence type="ECO:0000313" key="2">
    <source>
        <dbReference type="Proteomes" id="UP000318017"/>
    </source>
</evidence>
<dbReference type="AlphaFoldDB" id="A0A518GGC6"/>
<organism evidence="1 2">
    <name type="scientific">Aureliella helgolandensis</name>
    <dbReference type="NCBI Taxonomy" id="2527968"/>
    <lineage>
        <taxon>Bacteria</taxon>
        <taxon>Pseudomonadati</taxon>
        <taxon>Planctomycetota</taxon>
        <taxon>Planctomycetia</taxon>
        <taxon>Pirellulales</taxon>
        <taxon>Pirellulaceae</taxon>
        <taxon>Aureliella</taxon>
    </lineage>
</organism>
<evidence type="ECO:0008006" key="3">
    <source>
        <dbReference type="Google" id="ProtNLM"/>
    </source>
</evidence>
<reference evidence="1 2" key="1">
    <citation type="submission" date="2019-02" db="EMBL/GenBank/DDBJ databases">
        <title>Deep-cultivation of Planctomycetes and their phenomic and genomic characterization uncovers novel biology.</title>
        <authorList>
            <person name="Wiegand S."/>
            <person name="Jogler M."/>
            <person name="Boedeker C."/>
            <person name="Pinto D."/>
            <person name="Vollmers J."/>
            <person name="Rivas-Marin E."/>
            <person name="Kohn T."/>
            <person name="Peeters S.H."/>
            <person name="Heuer A."/>
            <person name="Rast P."/>
            <person name="Oberbeckmann S."/>
            <person name="Bunk B."/>
            <person name="Jeske O."/>
            <person name="Meyerdierks A."/>
            <person name="Storesund J.E."/>
            <person name="Kallscheuer N."/>
            <person name="Luecker S."/>
            <person name="Lage O.M."/>
            <person name="Pohl T."/>
            <person name="Merkel B.J."/>
            <person name="Hornburger P."/>
            <person name="Mueller R.-W."/>
            <person name="Bruemmer F."/>
            <person name="Labrenz M."/>
            <person name="Spormann A.M."/>
            <person name="Op den Camp H."/>
            <person name="Overmann J."/>
            <person name="Amann R."/>
            <person name="Jetten M.S.M."/>
            <person name="Mascher T."/>
            <person name="Medema M.H."/>
            <person name="Devos D.P."/>
            <person name="Kaster A.-K."/>
            <person name="Ovreas L."/>
            <person name="Rohde M."/>
            <person name="Galperin M.Y."/>
            <person name="Jogler C."/>
        </authorList>
    </citation>
    <scope>NUCLEOTIDE SEQUENCE [LARGE SCALE GENOMIC DNA]</scope>
    <source>
        <strain evidence="1 2">Q31a</strain>
    </source>
</reference>
<dbReference type="Gene3D" id="1.20.1600.10">
    <property type="entry name" value="Outer membrane efflux proteins (OEP)"/>
    <property type="match status" value="1"/>
</dbReference>
<dbReference type="RefSeq" id="WP_145085371.1">
    <property type="nucleotide sequence ID" value="NZ_CP036298.1"/>
</dbReference>
<dbReference type="EMBL" id="CP036298">
    <property type="protein sequence ID" value="QDV27654.1"/>
    <property type="molecule type" value="Genomic_DNA"/>
</dbReference>
<protein>
    <recommendedName>
        <fullName evidence="3">Outer membrane efflux protein</fullName>
    </recommendedName>
</protein>
<sequence>MNTQAIGVAKSLVALILRTCWRAFCQLPAMWGLGCLLVGVLSISTVWGQVAELPVFQTAAPPAVTLVKQTLPTATAEPFLGSGPAVPSQAVRAADRISWAATPHFEFAQDSRSKGLDGAGLNTTNLREASPSWLLDGRTIACRAAQRWPAARVLRARAQTVLKAYCNEDECTRQAARNLADFLNLQADHQADQGAAAALRAYYSRIAISEQLRLVADSREQLELESQKQHVLRERGVATGVDLTQFERRSVELDDVSSQLLSQDRQLQTRLSEVVELDYQVDQVRQEALEVQSSFVDVAGLQVYALETRADLAAWQLLTHQVNSTSVPVFAQMLTSVVGGWGLPLPPIVGLKKLLCPPDTSALVASFRQELCLALEAQRRWVSQDVAEKGEALNLAYERIAFAQRTVASWEQRLEQLERLESLGQSQPAESGVARSGLSLARTKEVERRLEARLAEVDLAEVVGGLCRRCCGGQPWLVTGF</sequence>
<dbReference type="Proteomes" id="UP000318017">
    <property type="component" value="Chromosome"/>
</dbReference>
<evidence type="ECO:0000313" key="1">
    <source>
        <dbReference type="EMBL" id="QDV27654.1"/>
    </source>
</evidence>
<dbReference type="KEGG" id="ahel:Q31a_60470"/>
<accession>A0A518GGC6</accession>
<name>A0A518GGC6_9BACT</name>
<keyword evidence="2" id="KW-1185">Reference proteome</keyword>